<evidence type="ECO:0000313" key="2">
    <source>
        <dbReference type="Proteomes" id="UP000238589"/>
    </source>
</evidence>
<dbReference type="AlphaFoldDB" id="A0A2S9K7S8"/>
<dbReference type="RefSeq" id="WP_105747328.1">
    <property type="nucleotide sequence ID" value="NZ_PVLQ01000012.1"/>
</dbReference>
<gene>
    <name evidence="1" type="ORF">C6P64_04175</name>
</gene>
<comment type="caution">
    <text evidence="1">The sequence shown here is derived from an EMBL/GenBank/DDBJ whole genome shotgun (WGS) entry which is preliminary data.</text>
</comment>
<name>A0A2S9K7S8_9BURK</name>
<protein>
    <submittedName>
        <fullName evidence="1">Phosphoglycerate mutase</fullName>
    </submittedName>
</protein>
<accession>A0A2S9K7S8</accession>
<dbReference type="Proteomes" id="UP000238589">
    <property type="component" value="Unassembled WGS sequence"/>
</dbReference>
<dbReference type="EMBL" id="PVLQ01000012">
    <property type="protein sequence ID" value="PRD66488.1"/>
    <property type="molecule type" value="Genomic_DNA"/>
</dbReference>
<reference evidence="1 2" key="1">
    <citation type="submission" date="2018-03" db="EMBL/GenBank/DDBJ databases">
        <title>Comparative genomics illustrates the genes involved in a hyperalkaliphilic mechanisms of Serpentinomonas isolated from highly-alkaline calcium-rich serpentinized springs.</title>
        <authorList>
            <person name="Suzuki S."/>
            <person name="Ishii S."/>
            <person name="Walworth N."/>
            <person name="Bird L."/>
            <person name="Kuenen J.G."/>
            <person name="Nealson K.H."/>
        </authorList>
    </citation>
    <scope>NUCLEOTIDE SEQUENCE [LARGE SCALE GENOMIC DNA]</scope>
    <source>
        <strain evidence="1 2">P1</strain>
    </source>
</reference>
<organism evidence="1 2">
    <name type="scientific">Malikia granosa</name>
    <dbReference type="NCBI Taxonomy" id="263067"/>
    <lineage>
        <taxon>Bacteria</taxon>
        <taxon>Pseudomonadati</taxon>
        <taxon>Pseudomonadota</taxon>
        <taxon>Betaproteobacteria</taxon>
        <taxon>Burkholderiales</taxon>
        <taxon>Comamonadaceae</taxon>
        <taxon>Malikia</taxon>
    </lineage>
</organism>
<proteinExistence type="predicted"/>
<sequence>MAPTLQHLIVPYAATGVHLPGQDGAAPPLPTLPRLARLLERLAQQEIDRGDEYSLSPPHERVLARALGLPASDGAIPWAAWQAGERQQACAWFTPCHWQASMDQVTLQPPEGLELSEAESRELFEALRPWAEEDGIALQFLSATRWLALGPAFADLPWASLDRVAHRQLDAWLPDGERLPQARALLRLQNEAQMLFYSHRVNDLRSARGLPLVNGFWISGTGAWDGQALPAPQVTDRLRLPALRGDLTSWAKAWEQLEQDEIATLLAAAEGGAEVRLTLCGERSAISWASGLPTKPGALLRLRRLFQRQRPLDLASLLSQL</sequence>
<dbReference type="OrthoDB" id="5295974at2"/>
<evidence type="ECO:0000313" key="1">
    <source>
        <dbReference type="EMBL" id="PRD66488.1"/>
    </source>
</evidence>
<keyword evidence="2" id="KW-1185">Reference proteome</keyword>